<evidence type="ECO:0000313" key="2">
    <source>
        <dbReference type="EMBL" id="MCD9877909.1"/>
    </source>
</evidence>
<comment type="caution">
    <text evidence="2">The sequence shown here is derived from an EMBL/GenBank/DDBJ whole genome shotgun (WGS) entry which is preliminary data.</text>
</comment>
<dbReference type="Proteomes" id="UP001108029">
    <property type="component" value="Unassembled WGS sequence"/>
</dbReference>
<keyword evidence="3" id="KW-1185">Reference proteome</keyword>
<name>A0A9Q3VUK7_9ACTN</name>
<reference evidence="2" key="1">
    <citation type="submission" date="2021-12" db="EMBL/GenBank/DDBJ databases">
        <authorList>
            <person name="Lee J.-H."/>
            <person name="Kim S.-B."/>
        </authorList>
    </citation>
    <scope>NUCLEOTIDE SEQUENCE</scope>
    <source>
        <strain evidence="2">NR30</strain>
    </source>
</reference>
<protein>
    <recommendedName>
        <fullName evidence="4">Peptidase inhibitor family I36</fullName>
    </recommendedName>
</protein>
<gene>
    <name evidence="2" type="ORF">LJ657_30660</name>
</gene>
<feature type="chain" id="PRO_5040320612" description="Peptidase inhibitor family I36" evidence="1">
    <location>
        <begin position="29"/>
        <end position="124"/>
    </location>
</feature>
<keyword evidence="1" id="KW-0732">Signal</keyword>
<accession>A0A9Q3VUK7</accession>
<sequence length="124" mass="13054">MRRITRGAAALAMATAAVFAVGTGSAHASDRTVYGCPGGAVCIYPEGADIRTSTPTNIFYSYGAHNLSNQFGYHYVLNNQYGSANATAQLCNDYNGVNCVVTIGLNENGVFNLTPVNSVVLNRP</sequence>
<dbReference type="RefSeq" id="WP_232652094.1">
    <property type="nucleotide sequence ID" value="NZ_JAJSBI010000018.1"/>
</dbReference>
<feature type="signal peptide" evidence="1">
    <location>
        <begin position="1"/>
        <end position="28"/>
    </location>
</feature>
<proteinExistence type="predicted"/>
<dbReference type="AlphaFoldDB" id="A0A9Q3VUK7"/>
<evidence type="ECO:0000256" key="1">
    <source>
        <dbReference type="SAM" id="SignalP"/>
    </source>
</evidence>
<organism evidence="2 3">
    <name type="scientific">Streptomyces guryensis</name>
    <dbReference type="NCBI Taxonomy" id="2886947"/>
    <lineage>
        <taxon>Bacteria</taxon>
        <taxon>Bacillati</taxon>
        <taxon>Actinomycetota</taxon>
        <taxon>Actinomycetes</taxon>
        <taxon>Kitasatosporales</taxon>
        <taxon>Streptomycetaceae</taxon>
        <taxon>Streptomyces</taxon>
    </lineage>
</organism>
<evidence type="ECO:0008006" key="4">
    <source>
        <dbReference type="Google" id="ProtNLM"/>
    </source>
</evidence>
<evidence type="ECO:0000313" key="3">
    <source>
        <dbReference type="Proteomes" id="UP001108029"/>
    </source>
</evidence>
<dbReference type="EMBL" id="JAJSBI010000018">
    <property type="protein sequence ID" value="MCD9877909.1"/>
    <property type="molecule type" value="Genomic_DNA"/>
</dbReference>